<protein>
    <submittedName>
        <fullName evidence="1">Uncharacterized protein</fullName>
    </submittedName>
</protein>
<dbReference type="EMBL" id="GBRH01227430">
    <property type="protein sequence ID" value="JAD70465.1"/>
    <property type="molecule type" value="Transcribed_RNA"/>
</dbReference>
<reference evidence="1" key="2">
    <citation type="journal article" date="2015" name="Data Brief">
        <title>Shoot transcriptome of the giant reed, Arundo donax.</title>
        <authorList>
            <person name="Barrero R.A."/>
            <person name="Guerrero F.D."/>
            <person name="Moolhuijzen P."/>
            <person name="Goolsby J.A."/>
            <person name="Tidwell J."/>
            <person name="Bellgard S.E."/>
            <person name="Bellgard M.I."/>
        </authorList>
    </citation>
    <scope>NUCLEOTIDE SEQUENCE</scope>
    <source>
        <tissue evidence="1">Shoot tissue taken approximately 20 cm above the soil surface</tissue>
    </source>
</reference>
<proteinExistence type="predicted"/>
<sequence length="36" mass="3819">MQNVLASLPLQTDLVGRKGGMNLGGHFKYTIDLSSG</sequence>
<name>A0A0A9CAM8_ARUDO</name>
<dbReference type="AlphaFoldDB" id="A0A0A9CAM8"/>
<evidence type="ECO:0000313" key="1">
    <source>
        <dbReference type="EMBL" id="JAD70465.1"/>
    </source>
</evidence>
<reference evidence="1" key="1">
    <citation type="submission" date="2014-09" db="EMBL/GenBank/DDBJ databases">
        <authorList>
            <person name="Magalhaes I.L.F."/>
            <person name="Oliveira U."/>
            <person name="Santos F.R."/>
            <person name="Vidigal T.H.D.A."/>
            <person name="Brescovit A.D."/>
            <person name="Santos A.J."/>
        </authorList>
    </citation>
    <scope>NUCLEOTIDE SEQUENCE</scope>
    <source>
        <tissue evidence="1">Shoot tissue taken approximately 20 cm above the soil surface</tissue>
    </source>
</reference>
<organism evidence="1">
    <name type="scientific">Arundo donax</name>
    <name type="common">Giant reed</name>
    <name type="synonym">Donax arundinaceus</name>
    <dbReference type="NCBI Taxonomy" id="35708"/>
    <lineage>
        <taxon>Eukaryota</taxon>
        <taxon>Viridiplantae</taxon>
        <taxon>Streptophyta</taxon>
        <taxon>Embryophyta</taxon>
        <taxon>Tracheophyta</taxon>
        <taxon>Spermatophyta</taxon>
        <taxon>Magnoliopsida</taxon>
        <taxon>Liliopsida</taxon>
        <taxon>Poales</taxon>
        <taxon>Poaceae</taxon>
        <taxon>PACMAD clade</taxon>
        <taxon>Arundinoideae</taxon>
        <taxon>Arundineae</taxon>
        <taxon>Arundo</taxon>
    </lineage>
</organism>
<accession>A0A0A9CAM8</accession>